<organism evidence="2 3">
    <name type="scientific">Niabella digestorum</name>
    <dbReference type="NCBI Taxonomy" id="3117701"/>
    <lineage>
        <taxon>Bacteria</taxon>
        <taxon>Pseudomonadati</taxon>
        <taxon>Bacteroidota</taxon>
        <taxon>Chitinophagia</taxon>
        <taxon>Chitinophagales</taxon>
        <taxon>Chitinophagaceae</taxon>
        <taxon>Niabella</taxon>
    </lineage>
</organism>
<dbReference type="PROSITE" id="PS51257">
    <property type="entry name" value="PROKAR_LIPOPROTEIN"/>
    <property type="match status" value="1"/>
</dbReference>
<dbReference type="RefSeq" id="WP_330975740.1">
    <property type="nucleotide sequence ID" value="NZ_JAZGLY010000011.1"/>
</dbReference>
<evidence type="ECO:0000259" key="1">
    <source>
        <dbReference type="Pfam" id="PF18942"/>
    </source>
</evidence>
<dbReference type="Proteomes" id="UP001357452">
    <property type="component" value="Unassembled WGS sequence"/>
</dbReference>
<protein>
    <submittedName>
        <fullName evidence="2">DUF5689 domain-containing protein</fullName>
    </submittedName>
</protein>
<dbReference type="Pfam" id="PF18942">
    <property type="entry name" value="DUF5689"/>
    <property type="match status" value="1"/>
</dbReference>
<evidence type="ECO:0000313" key="2">
    <source>
        <dbReference type="EMBL" id="MEE6188335.1"/>
    </source>
</evidence>
<evidence type="ECO:0000313" key="3">
    <source>
        <dbReference type="Proteomes" id="UP001357452"/>
    </source>
</evidence>
<keyword evidence="3" id="KW-1185">Reference proteome</keyword>
<name>A0ABU7RJZ1_9BACT</name>
<gene>
    <name evidence="2" type="ORF">V2H41_13725</name>
</gene>
<accession>A0ABU7RJZ1</accession>
<feature type="domain" description="DUF5689" evidence="1">
    <location>
        <begin position="49"/>
        <end position="232"/>
    </location>
</feature>
<dbReference type="EMBL" id="JAZGLY010000011">
    <property type="protein sequence ID" value="MEE6188335.1"/>
    <property type="molecule type" value="Genomic_DNA"/>
</dbReference>
<reference evidence="2 3" key="1">
    <citation type="submission" date="2024-01" db="EMBL/GenBank/DDBJ databases">
        <title>Niabella digestum sp. nov., isolated from waste digestion system.</title>
        <authorList>
            <person name="Zhang L."/>
        </authorList>
    </citation>
    <scope>NUCLEOTIDE SEQUENCE [LARGE SCALE GENOMIC DNA]</scope>
    <source>
        <strain evidence="2 3">A18</strain>
    </source>
</reference>
<comment type="caution">
    <text evidence="2">The sequence shown here is derived from an EMBL/GenBank/DDBJ whole genome shotgun (WGS) entry which is preliminary data.</text>
</comment>
<proteinExistence type="predicted"/>
<dbReference type="InterPro" id="IPR043744">
    <property type="entry name" value="DUF5689"/>
</dbReference>
<sequence length="402" mass="43936">MTLYSRLAKLIVPIVLCLVGVACSRDPKIGSYGDPSPASIYNLRRVQVQDQIVLGETAIRAVVVSDANGGNFPGNRLIVQDLTQDAAINIELKESSHQFTKNDIVVLNLKGAILKRIGGDLWVTNLSSSQITSTGEQQSLMPKSTNIAALLANAKYWGPMLVKLEKITLDSESNKLNGKILIDDEIAEMYASFANNSVFATIDNPGFVQSLVGLASFTDNELLFYLRDLEDIKVGVDELLEDFELSYNTNYDRKVMTFITGQWIIDGGITANTAADPKNGRQSIRLQGTVGNNVRNGIIEMNFDLKGVKSISVSHGIYPATAELGNVNPTVFTVEISKDGGATYTPLGTVEVDTQYSGLKTTTFPVNATFNEAVRFRVVNTSIPFANNNKPRINIDDIHFKF</sequence>